<comment type="subcellular location">
    <subcellularLocation>
        <location evidence="1">Nucleus</location>
    </subcellularLocation>
</comment>
<reference evidence="3" key="1">
    <citation type="submission" date="2020-12" db="UniProtKB">
        <authorList>
            <consortium name="WormBaseParasite"/>
        </authorList>
    </citation>
    <scope>IDENTIFICATION</scope>
    <source>
        <strain evidence="3">MHco3</strain>
    </source>
</reference>
<evidence type="ECO:0000256" key="1">
    <source>
        <dbReference type="ARBA" id="ARBA00004123"/>
    </source>
</evidence>
<dbReference type="PANTHER" id="PTHR46068:SF1">
    <property type="entry name" value="TRANSPOSASE IS30-LIKE HTH DOMAIN-CONTAINING PROTEIN"/>
    <property type="match status" value="1"/>
</dbReference>
<proteinExistence type="predicted"/>
<accession>A0A7I4YSP8</accession>
<evidence type="ECO:0000313" key="2">
    <source>
        <dbReference type="Proteomes" id="UP000025227"/>
    </source>
</evidence>
<dbReference type="InterPro" id="IPR009057">
    <property type="entry name" value="Homeodomain-like_sf"/>
</dbReference>
<organism evidence="2 3">
    <name type="scientific">Haemonchus contortus</name>
    <name type="common">Barber pole worm</name>
    <dbReference type="NCBI Taxonomy" id="6289"/>
    <lineage>
        <taxon>Eukaryota</taxon>
        <taxon>Metazoa</taxon>
        <taxon>Ecdysozoa</taxon>
        <taxon>Nematoda</taxon>
        <taxon>Chromadorea</taxon>
        <taxon>Rhabditida</taxon>
        <taxon>Rhabditina</taxon>
        <taxon>Rhabditomorpha</taxon>
        <taxon>Strongyloidea</taxon>
        <taxon>Trichostrongylidae</taxon>
        <taxon>Haemonchus</taxon>
    </lineage>
</organism>
<evidence type="ECO:0000313" key="3">
    <source>
        <dbReference type="WBParaSite" id="HCON_00137740-00001"/>
    </source>
</evidence>
<dbReference type="WBParaSite" id="HCON_00137740-00001">
    <property type="protein sequence ID" value="HCON_00137740-00001"/>
    <property type="gene ID" value="HCON_00137740"/>
</dbReference>
<dbReference type="SUPFAM" id="SSF46689">
    <property type="entry name" value="Homeodomain-like"/>
    <property type="match status" value="1"/>
</dbReference>
<dbReference type="GO" id="GO:0005634">
    <property type="term" value="C:nucleus"/>
    <property type="evidence" value="ECO:0007669"/>
    <property type="project" value="UniProtKB-SubCell"/>
</dbReference>
<dbReference type="OMA" id="NTPRICD"/>
<sequence length="109" mass="12154">MKVSAHRPSIEKLLREGSKSCDIAKRLGVPSVTVRNVAAALRNQGQASEIPKRGRPRAVNTPRICDIIRKRITRNDGVSMNRILNISRQTVQKIMLRTSTSAVKPSRKL</sequence>
<keyword evidence="2" id="KW-1185">Reference proteome</keyword>
<dbReference type="PANTHER" id="PTHR46068">
    <property type="entry name" value="PROTEIN CBG27172"/>
    <property type="match status" value="1"/>
</dbReference>
<name>A0A7I4YSP8_HAECO</name>
<dbReference type="AlphaFoldDB" id="A0A7I4YSP8"/>
<dbReference type="Proteomes" id="UP000025227">
    <property type="component" value="Unplaced"/>
</dbReference>
<protein>
    <submittedName>
        <fullName evidence="3">HTH_Tnp_Tc3_2 domain-containing protein</fullName>
    </submittedName>
</protein>